<protein>
    <submittedName>
        <fullName evidence="2">Uncharacterized protein</fullName>
    </submittedName>
</protein>
<organism evidence="2 3">
    <name type="scientific">Quillaja saponaria</name>
    <name type="common">Soap bark tree</name>
    <dbReference type="NCBI Taxonomy" id="32244"/>
    <lineage>
        <taxon>Eukaryota</taxon>
        <taxon>Viridiplantae</taxon>
        <taxon>Streptophyta</taxon>
        <taxon>Embryophyta</taxon>
        <taxon>Tracheophyta</taxon>
        <taxon>Spermatophyta</taxon>
        <taxon>Magnoliopsida</taxon>
        <taxon>eudicotyledons</taxon>
        <taxon>Gunneridae</taxon>
        <taxon>Pentapetalae</taxon>
        <taxon>rosids</taxon>
        <taxon>fabids</taxon>
        <taxon>Fabales</taxon>
        <taxon>Quillajaceae</taxon>
        <taxon>Quillaja</taxon>
    </lineage>
</organism>
<keyword evidence="3" id="KW-1185">Reference proteome</keyword>
<reference evidence="2" key="1">
    <citation type="journal article" date="2023" name="Science">
        <title>Elucidation of the pathway for biosynthesis of saponin adjuvants from the soapbark tree.</title>
        <authorList>
            <person name="Reed J."/>
            <person name="Orme A."/>
            <person name="El-Demerdash A."/>
            <person name="Owen C."/>
            <person name="Martin L.B.B."/>
            <person name="Misra R.C."/>
            <person name="Kikuchi S."/>
            <person name="Rejzek M."/>
            <person name="Martin A.C."/>
            <person name="Harkess A."/>
            <person name="Leebens-Mack J."/>
            <person name="Louveau T."/>
            <person name="Stephenson M.J."/>
            <person name="Osbourn A."/>
        </authorList>
    </citation>
    <scope>NUCLEOTIDE SEQUENCE</scope>
    <source>
        <strain evidence="2">S10</strain>
    </source>
</reference>
<dbReference type="Proteomes" id="UP001163823">
    <property type="component" value="Chromosome 8"/>
</dbReference>
<sequence length="103" mass="10949">MEEAGHEGEGGGGGGGGSGGVDGVYWYGNNNVKANPNPPTMYIPVGPPLTTIDRFSWGQQNQYLSKQQQIHENKEAASVSANGLWSGFLWPSNSSNIVHTDML</sequence>
<evidence type="ECO:0000313" key="3">
    <source>
        <dbReference type="Proteomes" id="UP001163823"/>
    </source>
</evidence>
<feature type="compositionally biased region" description="Gly residues" evidence="1">
    <location>
        <begin position="10"/>
        <end position="20"/>
    </location>
</feature>
<gene>
    <name evidence="2" type="ORF">O6P43_020320</name>
</gene>
<accession>A0AAD7PM61</accession>
<comment type="caution">
    <text evidence="2">The sequence shown here is derived from an EMBL/GenBank/DDBJ whole genome shotgun (WGS) entry which is preliminary data.</text>
</comment>
<dbReference type="KEGG" id="qsa:O6P43_020320"/>
<proteinExistence type="predicted"/>
<name>A0AAD7PM61_QUISA</name>
<dbReference type="AlphaFoldDB" id="A0AAD7PM61"/>
<evidence type="ECO:0000256" key="1">
    <source>
        <dbReference type="SAM" id="MobiDB-lite"/>
    </source>
</evidence>
<feature type="region of interest" description="Disordered" evidence="1">
    <location>
        <begin position="1"/>
        <end position="20"/>
    </location>
</feature>
<evidence type="ECO:0000313" key="2">
    <source>
        <dbReference type="EMBL" id="KAJ7959790.1"/>
    </source>
</evidence>
<dbReference type="EMBL" id="JARAOO010000008">
    <property type="protein sequence ID" value="KAJ7959790.1"/>
    <property type="molecule type" value="Genomic_DNA"/>
</dbReference>